<dbReference type="AlphaFoldDB" id="A0A8W8KPY9"/>
<dbReference type="Proteomes" id="UP000005408">
    <property type="component" value="Unassembled WGS sequence"/>
</dbReference>
<sequence length="169" mass="18824">KPSERYSYVLSVHSSKAIMVEEIETRTQKYEYALSDAVIQLALAKGKCEGVRDTVSVYSLMHGWSGGLFVVENRCSDRSLHIKCDCVDSSNVVSTRCSLTTTDSVPPLHRQVIMVLSQLERSASYHLSRRLIHRMHWSATGLADWAAAGVNHDPPLTLHVEGLHAPRPL</sequence>
<accession>A0A8W8KPY9</accession>
<dbReference type="EnsemblMetazoa" id="G24101.3">
    <property type="protein sequence ID" value="G24101.3:cds"/>
    <property type="gene ID" value="G24101"/>
</dbReference>
<protein>
    <submittedName>
        <fullName evidence="1">Uncharacterized protein</fullName>
    </submittedName>
</protein>
<keyword evidence="2" id="KW-1185">Reference proteome</keyword>
<name>A0A8W8KPY9_MAGGI</name>
<organism evidence="1 2">
    <name type="scientific">Magallana gigas</name>
    <name type="common">Pacific oyster</name>
    <name type="synonym">Crassostrea gigas</name>
    <dbReference type="NCBI Taxonomy" id="29159"/>
    <lineage>
        <taxon>Eukaryota</taxon>
        <taxon>Metazoa</taxon>
        <taxon>Spiralia</taxon>
        <taxon>Lophotrochozoa</taxon>
        <taxon>Mollusca</taxon>
        <taxon>Bivalvia</taxon>
        <taxon>Autobranchia</taxon>
        <taxon>Pteriomorphia</taxon>
        <taxon>Ostreida</taxon>
        <taxon>Ostreoidea</taxon>
        <taxon>Ostreidae</taxon>
        <taxon>Magallana</taxon>
    </lineage>
</organism>
<reference evidence="1" key="1">
    <citation type="submission" date="2022-08" db="UniProtKB">
        <authorList>
            <consortium name="EnsemblMetazoa"/>
        </authorList>
    </citation>
    <scope>IDENTIFICATION</scope>
    <source>
        <strain evidence="1">05x7-T-G4-1.051#20</strain>
    </source>
</reference>
<evidence type="ECO:0000313" key="2">
    <source>
        <dbReference type="Proteomes" id="UP000005408"/>
    </source>
</evidence>
<evidence type="ECO:0000313" key="1">
    <source>
        <dbReference type="EnsemblMetazoa" id="G24101.3:cds"/>
    </source>
</evidence>
<proteinExistence type="predicted"/>